<feature type="domain" description="Transposase IS200-like" evidence="1">
    <location>
        <begin position="9"/>
        <end position="67"/>
    </location>
</feature>
<protein>
    <submittedName>
        <fullName evidence="2">Transposase</fullName>
    </submittedName>
</protein>
<evidence type="ECO:0000313" key="2">
    <source>
        <dbReference type="EMBL" id="MFD2910331.1"/>
    </source>
</evidence>
<keyword evidence="3" id="KW-1185">Reference proteome</keyword>
<dbReference type="SUPFAM" id="SSF143422">
    <property type="entry name" value="Transposase IS200-like"/>
    <property type="match status" value="1"/>
</dbReference>
<sequence length="72" mass="8909">MTEKRNFRENTYYHIIMLGNNRIFIFERKEDMKEFKRALRHAHLKYPFIVPSYCFMTNQYHLLIRAKKVPLG</sequence>
<organism evidence="2 3">
    <name type="scientific">Jeotgalibacillus terrae</name>
    <dbReference type="NCBI Taxonomy" id="587735"/>
    <lineage>
        <taxon>Bacteria</taxon>
        <taxon>Bacillati</taxon>
        <taxon>Bacillota</taxon>
        <taxon>Bacilli</taxon>
        <taxon>Bacillales</taxon>
        <taxon>Caryophanaceae</taxon>
        <taxon>Jeotgalibacillus</taxon>
    </lineage>
</organism>
<evidence type="ECO:0000259" key="1">
    <source>
        <dbReference type="Pfam" id="PF01797"/>
    </source>
</evidence>
<proteinExistence type="predicted"/>
<dbReference type="Gene3D" id="3.30.70.1290">
    <property type="entry name" value="Transposase IS200-like"/>
    <property type="match status" value="1"/>
</dbReference>
<name>A0ABW5ZCZ7_9BACL</name>
<dbReference type="RefSeq" id="WP_204728113.1">
    <property type="nucleotide sequence ID" value="NZ_JAFBDK010000002.1"/>
</dbReference>
<dbReference type="InterPro" id="IPR036515">
    <property type="entry name" value="Transposase_17_sf"/>
</dbReference>
<comment type="caution">
    <text evidence="2">The sequence shown here is derived from an EMBL/GenBank/DDBJ whole genome shotgun (WGS) entry which is preliminary data.</text>
</comment>
<dbReference type="Pfam" id="PF01797">
    <property type="entry name" value="Y1_Tnp"/>
    <property type="match status" value="1"/>
</dbReference>
<accession>A0ABW5ZCZ7</accession>
<dbReference type="EMBL" id="JBHUPG010000001">
    <property type="protein sequence ID" value="MFD2910331.1"/>
    <property type="molecule type" value="Genomic_DNA"/>
</dbReference>
<gene>
    <name evidence="2" type="ORF">ACFS5P_00425</name>
</gene>
<dbReference type="InterPro" id="IPR002686">
    <property type="entry name" value="Transposase_17"/>
</dbReference>
<reference evidence="3" key="1">
    <citation type="journal article" date="2019" name="Int. J. Syst. Evol. Microbiol.">
        <title>The Global Catalogue of Microorganisms (GCM) 10K type strain sequencing project: providing services to taxonomists for standard genome sequencing and annotation.</title>
        <authorList>
            <consortium name="The Broad Institute Genomics Platform"/>
            <consortium name="The Broad Institute Genome Sequencing Center for Infectious Disease"/>
            <person name="Wu L."/>
            <person name="Ma J."/>
        </authorList>
    </citation>
    <scope>NUCLEOTIDE SEQUENCE [LARGE SCALE GENOMIC DNA]</scope>
    <source>
        <strain evidence="3">KCTC 13528</strain>
    </source>
</reference>
<dbReference type="Proteomes" id="UP001597561">
    <property type="component" value="Unassembled WGS sequence"/>
</dbReference>
<evidence type="ECO:0000313" key="3">
    <source>
        <dbReference type="Proteomes" id="UP001597561"/>
    </source>
</evidence>